<feature type="region of interest" description="Disordered" evidence="14">
    <location>
        <begin position="43"/>
        <end position="74"/>
    </location>
</feature>
<dbReference type="FunFam" id="2.60.40.60:FF:000033">
    <property type="entry name" value="FAT atypical cadherin 1"/>
    <property type="match status" value="1"/>
</dbReference>
<feature type="domain" description="Cadherin" evidence="16">
    <location>
        <begin position="1105"/>
        <end position="1159"/>
    </location>
</feature>
<evidence type="ECO:0000256" key="3">
    <source>
        <dbReference type="ARBA" id="ARBA00022536"/>
    </source>
</evidence>
<feature type="chain" id="PRO_5043643516" description="Cadherin domain-containing protein" evidence="15">
    <location>
        <begin position="24"/>
        <end position="1204"/>
    </location>
</feature>
<feature type="domain" description="Cadherin" evidence="16">
    <location>
        <begin position="789"/>
        <end position="893"/>
    </location>
</feature>
<feature type="domain" description="Cadherin" evidence="16">
    <location>
        <begin position="997"/>
        <end position="1104"/>
    </location>
</feature>
<dbReference type="PANTHER" id="PTHR24025">
    <property type="entry name" value="DESMOGLEIN FAMILY MEMBER"/>
    <property type="match status" value="1"/>
</dbReference>
<dbReference type="FunFam" id="2.60.40.60:FF:000075">
    <property type="entry name" value="FAT atypical cadherin 1"/>
    <property type="match status" value="1"/>
</dbReference>
<dbReference type="GO" id="GO:0005911">
    <property type="term" value="C:cell-cell junction"/>
    <property type="evidence" value="ECO:0007669"/>
    <property type="project" value="TreeGrafter"/>
</dbReference>
<dbReference type="PANTHER" id="PTHR24025:SF28">
    <property type="entry name" value="PUTATIVE-RELATED"/>
    <property type="match status" value="1"/>
</dbReference>
<feature type="domain" description="Cadherin" evidence="16">
    <location>
        <begin position="638"/>
        <end position="730"/>
    </location>
</feature>
<evidence type="ECO:0000256" key="1">
    <source>
        <dbReference type="ARBA" id="ARBA00004251"/>
    </source>
</evidence>
<dbReference type="CDD" id="cd11304">
    <property type="entry name" value="Cadherin_repeat"/>
    <property type="match status" value="10"/>
</dbReference>
<protein>
    <recommendedName>
        <fullName evidence="16">Cadherin domain-containing protein</fullName>
    </recommendedName>
</protein>
<evidence type="ECO:0000256" key="6">
    <source>
        <dbReference type="ARBA" id="ARBA00022737"/>
    </source>
</evidence>
<feature type="domain" description="Cadherin" evidence="16">
    <location>
        <begin position="83"/>
        <end position="200"/>
    </location>
</feature>
<feature type="domain" description="Cadherin" evidence="16">
    <location>
        <begin position="201"/>
        <end position="308"/>
    </location>
</feature>
<dbReference type="Pfam" id="PF00028">
    <property type="entry name" value="Cadherin"/>
    <property type="match status" value="9"/>
</dbReference>
<evidence type="ECO:0000256" key="10">
    <source>
        <dbReference type="ARBA" id="ARBA00023136"/>
    </source>
</evidence>
<keyword evidence="10" id="KW-0472">Membrane</keyword>
<dbReference type="GO" id="GO:0005886">
    <property type="term" value="C:plasma membrane"/>
    <property type="evidence" value="ECO:0007669"/>
    <property type="project" value="UniProtKB-SubCell"/>
</dbReference>
<dbReference type="GO" id="GO:0007163">
    <property type="term" value="P:establishment or maintenance of cell polarity"/>
    <property type="evidence" value="ECO:0007669"/>
    <property type="project" value="UniProtKB-ARBA"/>
</dbReference>
<evidence type="ECO:0000256" key="15">
    <source>
        <dbReference type="SAM" id="SignalP"/>
    </source>
</evidence>
<sequence length="1204" mass="134120">MKWQWRRPLSRLLVLSWIVVSTANVASNELEDVTTEPWNWETETGLPATGVAPQTTASTAPPPEPFPYGSDESSARVPDFRFTRTSYNATIPENSVWKTNVVPDEKMGIYVTEEVEGVRYKITDGDRDRFFKAEERVVGNFCFLVIRTRSSNDVLNRERKDRYVIEVRATATNAVTKEQLEANATVVISVLDVNDLKPLFFQSEYEKVVPEDMPLHKSVLKMQAEDADLGRNGEIYYSFLESTEQFGIHPTSGIVSLTRPLKYLEKSSYELTVVGRDRGYAYRGSSGKLSTAKLTLRVREVNLHAPEIYVQHLPELVENSNSRLYAIVRVTDKDEGPHGEIESLEIVDGDPDGHFRVKKTNPGEYALELLKGVDRESRPKGYNLTLRATDGGTPQRQSYKSVPVKVVDMNDNAPVFDREIYEVNVPETAPVNTPVIRLKVTDEDSGRNSQVYLEIVGGNEGNEFRLNPETGMLYSAVPLDAEDKPFYTLTVSAIDQGNYGTRKQSSAKVKINVIDMNDNDPTFDKPEMSVVVDENEPAGTTVLKVTAKDRDSGENAYISYSIANLNRVPFEIDHFSGVIRTTQVLDYESMKRNYVLRVRASDWGLPFRRQTEMQVRIKLKDINDNRPQFEKVDCSGHVPRYLPIGSEILTLSAIDFDADNIISYRLISGNEDNCFSLDSNTGVLSVTCDLMDVKVAERTLNVTATDGTHFADVTKVTVHLVTAKRNAPVHGRLVSDDLGAFECRDTGVARRLTEVLAAAERNNVQSQNREEFAMMPSRYGENVHAPELIAFPVEIRVNESAPLGTRLGVIRARDRDLGYNGKLVFGISGGDHDSVFRIDPDTGELKIIGYLDRERVDEYLLNVTVYDLGKPQKSSSRILPITILDVNDNPPRFEKSVASFRVSENASNGTAIFRVNATDRDLGDNGKVTYSLVTDTNDFEVDPSQGVVFVSGALDRERQDLYELKIRASDAGKPPLHSEALVRVQIDDVNDNPPSFALAMHFVRVREDVPVGSVVAVVGASDPDLGEGGEVRYSLAGESDVDGLFTIDKQSGTIRTAKELDFEDRQVHSLVVRARDKGTPSLYSEATVVVEVVDVNENVFPPVFKDFVVSASVKENQPVDTLVTTVTATDADPPGDDSKVSYFIRGGDGIGLFTIDDEGECFSISNPFTLTFITSAFLRGRFFQGPRFSKKYSQTHPRENDIFC</sequence>
<evidence type="ECO:0000256" key="4">
    <source>
        <dbReference type="ARBA" id="ARBA00022692"/>
    </source>
</evidence>
<dbReference type="GO" id="GO:0001736">
    <property type="term" value="P:establishment of planar polarity"/>
    <property type="evidence" value="ECO:0007669"/>
    <property type="project" value="UniProtKB-ARBA"/>
</dbReference>
<feature type="domain" description="Cadherin" evidence="16">
    <location>
        <begin position="417"/>
        <end position="523"/>
    </location>
</feature>
<feature type="signal peptide" evidence="15">
    <location>
        <begin position="1"/>
        <end position="23"/>
    </location>
</feature>
<dbReference type="FunFam" id="2.60.40.60:FF:000275">
    <property type="entry name" value="Si:dkey-30k22.7"/>
    <property type="match status" value="1"/>
</dbReference>
<dbReference type="SUPFAM" id="SSF49313">
    <property type="entry name" value="Cadherin-like"/>
    <property type="match status" value="10"/>
</dbReference>
<feature type="domain" description="Cadherin" evidence="16">
    <location>
        <begin position="894"/>
        <end position="996"/>
    </location>
</feature>
<dbReference type="FunFam" id="2.60.40.60:FF:000064">
    <property type="entry name" value="FAT atypical cadherin 1"/>
    <property type="match status" value="1"/>
</dbReference>
<gene>
    <name evidence="17" type="ORF">PYX00_006035</name>
</gene>
<dbReference type="GO" id="GO:0005509">
    <property type="term" value="F:calcium ion binding"/>
    <property type="evidence" value="ECO:0007669"/>
    <property type="project" value="UniProtKB-UniRule"/>
</dbReference>
<keyword evidence="7 13" id="KW-0106">Calcium</keyword>
<dbReference type="FunFam" id="2.60.40.60:FF:000015">
    <property type="entry name" value="FAT atypical cadherin 1"/>
    <property type="match status" value="1"/>
</dbReference>
<keyword evidence="5 15" id="KW-0732">Signal</keyword>
<evidence type="ECO:0000256" key="14">
    <source>
        <dbReference type="SAM" id="MobiDB-lite"/>
    </source>
</evidence>
<dbReference type="InterPro" id="IPR050971">
    <property type="entry name" value="Cadherin-domain_protein"/>
</dbReference>
<organism evidence="17">
    <name type="scientific">Menopon gallinae</name>
    <name type="common">poultry shaft louse</name>
    <dbReference type="NCBI Taxonomy" id="328185"/>
    <lineage>
        <taxon>Eukaryota</taxon>
        <taxon>Metazoa</taxon>
        <taxon>Ecdysozoa</taxon>
        <taxon>Arthropoda</taxon>
        <taxon>Hexapoda</taxon>
        <taxon>Insecta</taxon>
        <taxon>Pterygota</taxon>
        <taxon>Neoptera</taxon>
        <taxon>Paraneoptera</taxon>
        <taxon>Psocodea</taxon>
        <taxon>Troctomorpha</taxon>
        <taxon>Phthiraptera</taxon>
        <taxon>Amblycera</taxon>
        <taxon>Menoponidae</taxon>
        <taxon>Menopon</taxon>
    </lineage>
</organism>
<keyword evidence="6" id="KW-0677">Repeat</keyword>
<comment type="subcellular location">
    <subcellularLocation>
        <location evidence="1">Cell membrane</location>
        <topology evidence="1">Single-pass type I membrane protein</topology>
    </subcellularLocation>
</comment>
<dbReference type="GO" id="GO:0048731">
    <property type="term" value="P:system development"/>
    <property type="evidence" value="ECO:0007669"/>
    <property type="project" value="UniProtKB-ARBA"/>
</dbReference>
<dbReference type="GO" id="GO:0008104">
    <property type="term" value="P:intracellular protein localization"/>
    <property type="evidence" value="ECO:0007669"/>
    <property type="project" value="UniProtKB-ARBA"/>
</dbReference>
<dbReference type="InterPro" id="IPR015919">
    <property type="entry name" value="Cadherin-like_sf"/>
</dbReference>
<name>A0AAW2HUW7_9NEOP</name>
<evidence type="ECO:0000256" key="11">
    <source>
        <dbReference type="ARBA" id="ARBA00023157"/>
    </source>
</evidence>
<evidence type="ECO:0000256" key="7">
    <source>
        <dbReference type="ARBA" id="ARBA00022837"/>
    </source>
</evidence>
<evidence type="ECO:0000256" key="9">
    <source>
        <dbReference type="ARBA" id="ARBA00022989"/>
    </source>
</evidence>
<proteinExistence type="predicted"/>
<dbReference type="GO" id="GO:0048513">
    <property type="term" value="P:animal organ development"/>
    <property type="evidence" value="ECO:0007669"/>
    <property type="project" value="UniProtKB-ARBA"/>
</dbReference>
<keyword evidence="8" id="KW-0130">Cell adhesion</keyword>
<feature type="domain" description="Cadherin" evidence="16">
    <location>
        <begin position="524"/>
        <end position="629"/>
    </location>
</feature>
<evidence type="ECO:0000256" key="13">
    <source>
        <dbReference type="PROSITE-ProRule" id="PRU00043"/>
    </source>
</evidence>
<dbReference type="FunFam" id="2.60.40.60:FF:000066">
    <property type="entry name" value="FAT atypical cadherin 1"/>
    <property type="match status" value="1"/>
</dbReference>
<dbReference type="GO" id="GO:0048589">
    <property type="term" value="P:developmental growth"/>
    <property type="evidence" value="ECO:0007669"/>
    <property type="project" value="UniProtKB-ARBA"/>
</dbReference>
<evidence type="ECO:0000256" key="5">
    <source>
        <dbReference type="ARBA" id="ARBA00022729"/>
    </source>
</evidence>
<evidence type="ECO:0000259" key="16">
    <source>
        <dbReference type="PROSITE" id="PS50268"/>
    </source>
</evidence>
<keyword evidence="12" id="KW-0325">Glycoprotein</keyword>
<dbReference type="GO" id="GO:0007156">
    <property type="term" value="P:homophilic cell adhesion via plasma membrane adhesion molecules"/>
    <property type="evidence" value="ECO:0007669"/>
    <property type="project" value="InterPro"/>
</dbReference>
<dbReference type="PRINTS" id="PR00205">
    <property type="entry name" value="CADHERIN"/>
</dbReference>
<keyword evidence="3" id="KW-0245">EGF-like domain</keyword>
<evidence type="ECO:0000256" key="2">
    <source>
        <dbReference type="ARBA" id="ARBA00022475"/>
    </source>
</evidence>
<evidence type="ECO:0000256" key="8">
    <source>
        <dbReference type="ARBA" id="ARBA00022889"/>
    </source>
</evidence>
<keyword evidence="4" id="KW-0812">Transmembrane</keyword>
<dbReference type="GO" id="GO:0030154">
    <property type="term" value="P:cell differentiation"/>
    <property type="evidence" value="ECO:0007669"/>
    <property type="project" value="UniProtKB-ARBA"/>
</dbReference>
<dbReference type="InterPro" id="IPR020894">
    <property type="entry name" value="Cadherin_CS"/>
</dbReference>
<dbReference type="FunFam" id="2.60.40.60:FF:000039">
    <property type="entry name" value="FAT atypical cadherin 3"/>
    <property type="match status" value="1"/>
</dbReference>
<comment type="caution">
    <text evidence="17">The sequence shown here is derived from an EMBL/GenBank/DDBJ whole genome shotgun (WGS) entry which is preliminary data.</text>
</comment>
<dbReference type="SMART" id="SM00112">
    <property type="entry name" value="CA"/>
    <property type="match status" value="9"/>
</dbReference>
<keyword evidence="9" id="KW-1133">Transmembrane helix</keyword>
<dbReference type="FunFam" id="2.60.40.60:FF:000005">
    <property type="entry name" value="Protocadherin 9"/>
    <property type="match status" value="1"/>
</dbReference>
<evidence type="ECO:0000313" key="17">
    <source>
        <dbReference type="EMBL" id="KAL0273341.1"/>
    </source>
</evidence>
<keyword evidence="2" id="KW-1003">Cell membrane</keyword>
<dbReference type="PROSITE" id="PS50268">
    <property type="entry name" value="CADHERIN_2"/>
    <property type="match status" value="10"/>
</dbReference>
<reference evidence="17" key="1">
    <citation type="journal article" date="2024" name="Gigascience">
        <title>Chromosome-level genome of the poultry shaft louse Menopon gallinae provides insight into the host-switching and adaptive evolution of parasitic lice.</title>
        <authorList>
            <person name="Xu Y."/>
            <person name="Ma L."/>
            <person name="Liu S."/>
            <person name="Liang Y."/>
            <person name="Liu Q."/>
            <person name="He Z."/>
            <person name="Tian L."/>
            <person name="Duan Y."/>
            <person name="Cai W."/>
            <person name="Li H."/>
            <person name="Song F."/>
        </authorList>
    </citation>
    <scope>NUCLEOTIDE SEQUENCE</scope>
    <source>
        <strain evidence="17">Cailab_2023a</strain>
    </source>
</reference>
<dbReference type="PROSITE" id="PS00232">
    <property type="entry name" value="CADHERIN_1"/>
    <property type="match status" value="5"/>
</dbReference>
<evidence type="ECO:0000256" key="12">
    <source>
        <dbReference type="ARBA" id="ARBA00023180"/>
    </source>
</evidence>
<dbReference type="AlphaFoldDB" id="A0AAW2HUW7"/>
<keyword evidence="11" id="KW-1015">Disulfide bond</keyword>
<dbReference type="Gene3D" id="2.60.40.60">
    <property type="entry name" value="Cadherins"/>
    <property type="match status" value="10"/>
</dbReference>
<dbReference type="EMBL" id="JARGDH010000003">
    <property type="protein sequence ID" value="KAL0273341.1"/>
    <property type="molecule type" value="Genomic_DNA"/>
</dbReference>
<feature type="domain" description="Cadherin" evidence="16">
    <location>
        <begin position="305"/>
        <end position="416"/>
    </location>
</feature>
<dbReference type="InterPro" id="IPR002126">
    <property type="entry name" value="Cadherin-like_dom"/>
</dbReference>
<accession>A0AAW2HUW7</accession>